<dbReference type="AlphaFoldDB" id="A0A4R0XR66"/>
<proteinExistence type="predicted"/>
<sequence length="80" mass="9254">MLNNIVNVLAVKFDIENNLIAVRTLEEGVLSWPELRSQILLFDKHFSIVINGEKHAFQINEETLELDKPDFELLSKAEIF</sequence>
<name>A0A4R0XR66_9MOLU</name>
<keyword evidence="2" id="KW-1185">Reference proteome</keyword>
<evidence type="ECO:0000313" key="2">
    <source>
        <dbReference type="Proteomes" id="UP000291072"/>
    </source>
</evidence>
<dbReference type="EMBL" id="PSZP01000001">
    <property type="protein sequence ID" value="TCG12100.1"/>
    <property type="molecule type" value="Genomic_DNA"/>
</dbReference>
<accession>A0A4R0XR66</accession>
<protein>
    <submittedName>
        <fullName evidence="1">Uncharacterized protein</fullName>
    </submittedName>
</protein>
<gene>
    <name evidence="1" type="ORF">C4B25_00195</name>
</gene>
<organism evidence="1 2">
    <name type="scientific">Mycoplasma todarodis</name>
    <dbReference type="NCBI Taxonomy" id="1937191"/>
    <lineage>
        <taxon>Bacteria</taxon>
        <taxon>Bacillati</taxon>
        <taxon>Mycoplasmatota</taxon>
        <taxon>Mollicutes</taxon>
        <taxon>Mycoplasmataceae</taxon>
        <taxon>Mycoplasma</taxon>
    </lineage>
</organism>
<comment type="caution">
    <text evidence="1">The sequence shown here is derived from an EMBL/GenBank/DDBJ whole genome shotgun (WGS) entry which is preliminary data.</text>
</comment>
<reference evidence="1 2" key="1">
    <citation type="submission" date="2018-02" db="EMBL/GenBank/DDBJ databases">
        <title>Mycoplasma marinum and Mycoplasma todarodis sp. nov., moderately halophilic and psychrotolerant mycoplasmas isolated from cephalopods.</title>
        <authorList>
            <person name="Viver T."/>
        </authorList>
    </citation>
    <scope>NUCLEOTIDE SEQUENCE [LARGE SCALE GENOMIC DNA]</scope>
    <source>
        <strain evidence="1 2">5H</strain>
    </source>
</reference>
<dbReference type="RefSeq" id="WP_131613053.1">
    <property type="nucleotide sequence ID" value="NZ_PSZP01000001.1"/>
</dbReference>
<evidence type="ECO:0000313" key="1">
    <source>
        <dbReference type="EMBL" id="TCG12100.1"/>
    </source>
</evidence>
<dbReference type="Proteomes" id="UP000291072">
    <property type="component" value="Unassembled WGS sequence"/>
</dbReference>